<dbReference type="OrthoDB" id="420819at2759"/>
<protein>
    <submittedName>
        <fullName evidence="1">Uncharacterized protein</fullName>
    </submittedName>
</protein>
<sequence length="409" mass="46845">MRLRSHIWACAAMSLCYWQGKERTSAGRHGVPVNRQARGAGAFAKRRRQANLRQNRSFDIDQWEVNQGIDLAEEYLQPTEDLPQALWQLVWRCDEERRNFFFEGTGEGFGTSRRTICSAIEEKLAQCDLRPRRVFLSGSTKRGTSAHLEDDMTNIRTCTDFDVVVGFEPRLFHQLLQKDFEPMRRCLMSEVSGQKYGMPMNTSRSRYGFELHVGLGPVDVVPAEICDGQPGHRLWDEHEQAMLRNNPQAIEEKLESKQKESNLEWRAVVLLCKLWNRHAKEMQSTARRDKLPFGFVSKNSSLKRSFESSWQRCCESSEAAMLRKSKLGFSSLHIEMLLLSLPVPQKDQRNVAEVFRGALFFMAANCQSNTCAEASWTGRPVQHQVDDGCARCIREFAALSLQALEDAMV</sequence>
<evidence type="ECO:0000313" key="2">
    <source>
        <dbReference type="Proteomes" id="UP000604046"/>
    </source>
</evidence>
<organism evidence="1 2">
    <name type="scientific">Symbiodinium natans</name>
    <dbReference type="NCBI Taxonomy" id="878477"/>
    <lineage>
        <taxon>Eukaryota</taxon>
        <taxon>Sar</taxon>
        <taxon>Alveolata</taxon>
        <taxon>Dinophyceae</taxon>
        <taxon>Suessiales</taxon>
        <taxon>Symbiodiniaceae</taxon>
        <taxon>Symbiodinium</taxon>
    </lineage>
</organism>
<comment type="caution">
    <text evidence="1">The sequence shown here is derived from an EMBL/GenBank/DDBJ whole genome shotgun (WGS) entry which is preliminary data.</text>
</comment>
<gene>
    <name evidence="1" type="ORF">SNAT2548_LOCUS19768</name>
</gene>
<accession>A0A812PV32</accession>
<evidence type="ECO:0000313" key="1">
    <source>
        <dbReference type="EMBL" id="CAE7365028.1"/>
    </source>
</evidence>
<dbReference type="AlphaFoldDB" id="A0A812PV32"/>
<dbReference type="EMBL" id="CAJNDS010002190">
    <property type="protein sequence ID" value="CAE7365028.1"/>
    <property type="molecule type" value="Genomic_DNA"/>
</dbReference>
<keyword evidence="2" id="KW-1185">Reference proteome</keyword>
<name>A0A812PV32_9DINO</name>
<dbReference type="Proteomes" id="UP000604046">
    <property type="component" value="Unassembled WGS sequence"/>
</dbReference>
<proteinExistence type="predicted"/>
<reference evidence="1" key="1">
    <citation type="submission" date="2021-02" db="EMBL/GenBank/DDBJ databases">
        <authorList>
            <person name="Dougan E. K."/>
            <person name="Rhodes N."/>
            <person name="Thang M."/>
            <person name="Chan C."/>
        </authorList>
    </citation>
    <scope>NUCLEOTIDE SEQUENCE</scope>
</reference>